<dbReference type="InterPro" id="IPR004843">
    <property type="entry name" value="Calcineurin-like_PHP"/>
</dbReference>
<proteinExistence type="inferred from homology"/>
<comment type="similarity">
    <text evidence="4">Belongs to the cyclic nucleotide phosphodiesterase class-III family.</text>
</comment>
<dbReference type="SUPFAM" id="SSF56300">
    <property type="entry name" value="Metallo-dependent phosphatases"/>
    <property type="match status" value="1"/>
</dbReference>
<feature type="domain" description="Calcineurin-like phosphoesterase" evidence="5">
    <location>
        <begin position="8"/>
        <end position="235"/>
    </location>
</feature>
<keyword evidence="1" id="KW-0479">Metal-binding</keyword>
<evidence type="ECO:0000313" key="6">
    <source>
        <dbReference type="EMBL" id="TWF54602.1"/>
    </source>
</evidence>
<dbReference type="GO" id="GO:0016787">
    <property type="term" value="F:hydrolase activity"/>
    <property type="evidence" value="ECO:0007669"/>
    <property type="project" value="UniProtKB-KW"/>
</dbReference>
<dbReference type="Proteomes" id="UP000320653">
    <property type="component" value="Unassembled WGS sequence"/>
</dbReference>
<evidence type="ECO:0000259" key="5">
    <source>
        <dbReference type="Pfam" id="PF00149"/>
    </source>
</evidence>
<name>A0A561QW85_9HYPH</name>
<dbReference type="AlphaFoldDB" id="A0A561QW85"/>
<keyword evidence="7" id="KW-1185">Reference proteome</keyword>
<gene>
    <name evidence="6" type="ORF">FHW37_103472</name>
</gene>
<keyword evidence="2" id="KW-0378">Hydrolase</keyword>
<evidence type="ECO:0000256" key="1">
    <source>
        <dbReference type="ARBA" id="ARBA00022723"/>
    </source>
</evidence>
<dbReference type="GO" id="GO:0046872">
    <property type="term" value="F:metal ion binding"/>
    <property type="evidence" value="ECO:0007669"/>
    <property type="project" value="UniProtKB-KW"/>
</dbReference>
<reference evidence="6 7" key="1">
    <citation type="submission" date="2019-06" db="EMBL/GenBank/DDBJ databases">
        <title>Sorghum-associated microbial communities from plants grown in Nebraska, USA.</title>
        <authorList>
            <person name="Schachtman D."/>
        </authorList>
    </citation>
    <scope>NUCLEOTIDE SEQUENCE [LARGE SCALE GENOMIC DNA]</scope>
    <source>
        <strain evidence="6 7">1225</strain>
    </source>
</reference>
<comment type="caution">
    <text evidence="6">The sequence shown here is derived from an EMBL/GenBank/DDBJ whole genome shotgun (WGS) entry which is preliminary data.</text>
</comment>
<dbReference type="InterPro" id="IPR029052">
    <property type="entry name" value="Metallo-depent_PP-like"/>
</dbReference>
<dbReference type="EMBL" id="VIWP01000003">
    <property type="protein sequence ID" value="TWF54602.1"/>
    <property type="molecule type" value="Genomic_DNA"/>
</dbReference>
<dbReference type="PANTHER" id="PTHR42988:SF2">
    <property type="entry name" value="CYCLIC NUCLEOTIDE PHOSPHODIESTERASE CBUA0032-RELATED"/>
    <property type="match status" value="1"/>
</dbReference>
<dbReference type="InterPro" id="IPR050884">
    <property type="entry name" value="CNP_phosphodiesterase-III"/>
</dbReference>
<evidence type="ECO:0000256" key="2">
    <source>
        <dbReference type="ARBA" id="ARBA00022801"/>
    </source>
</evidence>
<dbReference type="Pfam" id="PF00149">
    <property type="entry name" value="Metallophos"/>
    <property type="match status" value="1"/>
</dbReference>
<accession>A0A561QW85</accession>
<sequence length="331" mass="36452">MRYVCAMFKFAHISDIHLGPLPKLTLRELFSKRITGFVNWHRNRRKHLFVNTLDLLLSDLKTKEPDELLITGDLVNLATKIETRLAREWLDTIGDPHDTTVVPGNHDAYVPGAHDKSVAAWYPFIKSDDDPHDWPEDDHIFPTYRVRGPIAIIGCSTSNATPPFSASGFFSPRQARETVDLLKRAGEQGLFRVVMIHHPPIHGAAASHKRMIGIRRFAAAISTGGAELVLHGHTHLNTVYWLKSQHSQLAGPSPAKIPVVGIASASQGPGGHKPRAAYNLFTLTGEPGHWNLLCERYGLTEKGDGIALDDSRLFSGSLPIASEIPETAGLV</sequence>
<protein>
    <submittedName>
        <fullName evidence="6">3',5'-cyclic AMP phosphodiesterase CpdA</fullName>
    </submittedName>
</protein>
<evidence type="ECO:0000256" key="4">
    <source>
        <dbReference type="ARBA" id="ARBA00025742"/>
    </source>
</evidence>
<dbReference type="PANTHER" id="PTHR42988">
    <property type="entry name" value="PHOSPHOHYDROLASE"/>
    <property type="match status" value="1"/>
</dbReference>
<dbReference type="Gene3D" id="3.60.21.10">
    <property type="match status" value="1"/>
</dbReference>
<organism evidence="6 7">
    <name type="scientific">Neorhizobium alkalisoli</name>
    <dbReference type="NCBI Taxonomy" id="528178"/>
    <lineage>
        <taxon>Bacteria</taxon>
        <taxon>Pseudomonadati</taxon>
        <taxon>Pseudomonadota</taxon>
        <taxon>Alphaproteobacteria</taxon>
        <taxon>Hyphomicrobiales</taxon>
        <taxon>Rhizobiaceae</taxon>
        <taxon>Rhizobium/Agrobacterium group</taxon>
        <taxon>Neorhizobium</taxon>
    </lineage>
</organism>
<evidence type="ECO:0000256" key="3">
    <source>
        <dbReference type="ARBA" id="ARBA00023004"/>
    </source>
</evidence>
<keyword evidence="3" id="KW-0408">Iron</keyword>
<evidence type="ECO:0000313" key="7">
    <source>
        <dbReference type="Proteomes" id="UP000320653"/>
    </source>
</evidence>